<dbReference type="Gene3D" id="2.40.50.100">
    <property type="match status" value="1"/>
</dbReference>
<feature type="modified residue" description="N6-lipoyllysine" evidence="4">
    <location>
        <position position="59"/>
    </location>
</feature>
<dbReference type="FunCoup" id="A0A316YR10">
    <property type="interactions" value="515"/>
</dbReference>
<dbReference type="InParanoid" id="A0A316YR10"/>
<dbReference type="NCBIfam" id="TIGR00527">
    <property type="entry name" value="gcvH"/>
    <property type="match status" value="1"/>
</dbReference>
<dbReference type="AlphaFoldDB" id="A0A316YR10"/>
<name>A0A316YR10_9BASI</name>
<comment type="cofactor">
    <cofactor evidence="5">
        <name>(R)-lipoate</name>
        <dbReference type="ChEBI" id="CHEBI:83088"/>
    </cofactor>
    <text evidence="5">Binds 1 lipoyl cofactor covalently.</text>
</comment>
<dbReference type="InterPro" id="IPR033753">
    <property type="entry name" value="GCV_H/Fam206"/>
</dbReference>
<accession>A0A316YR10</accession>
<reference evidence="7 8" key="1">
    <citation type="journal article" date="2018" name="Mol. Biol. Evol.">
        <title>Broad Genomic Sampling Reveals a Smut Pathogenic Ancestry of the Fungal Clade Ustilaginomycotina.</title>
        <authorList>
            <person name="Kijpornyongpan T."/>
            <person name="Mondo S.J."/>
            <person name="Barry K."/>
            <person name="Sandor L."/>
            <person name="Lee J."/>
            <person name="Lipzen A."/>
            <person name="Pangilinan J."/>
            <person name="LaButti K."/>
            <person name="Hainaut M."/>
            <person name="Henrissat B."/>
            <person name="Grigoriev I.V."/>
            <person name="Spatafora J.W."/>
            <person name="Aime M.C."/>
        </authorList>
    </citation>
    <scope>NUCLEOTIDE SEQUENCE [LARGE SCALE GENOMIC DNA]</scope>
    <source>
        <strain evidence="7 8">MCA 4198</strain>
    </source>
</reference>
<evidence type="ECO:0000256" key="5">
    <source>
        <dbReference type="RuleBase" id="RU364055"/>
    </source>
</evidence>
<dbReference type="CDD" id="cd06848">
    <property type="entry name" value="GCS_H"/>
    <property type="match status" value="1"/>
</dbReference>
<dbReference type="Proteomes" id="UP000245768">
    <property type="component" value="Unassembled WGS sequence"/>
</dbReference>
<dbReference type="InterPro" id="IPR000089">
    <property type="entry name" value="Biotin_lipoyl"/>
</dbReference>
<dbReference type="PROSITE" id="PS00189">
    <property type="entry name" value="LIPOYL"/>
    <property type="match status" value="1"/>
</dbReference>
<dbReference type="HAMAP" id="MF_00272">
    <property type="entry name" value="GcvH"/>
    <property type="match status" value="1"/>
</dbReference>
<dbReference type="PANTHER" id="PTHR11715">
    <property type="entry name" value="GLYCINE CLEAVAGE SYSTEM H PROTEIN"/>
    <property type="match status" value="1"/>
</dbReference>
<keyword evidence="8" id="KW-1185">Reference proteome</keyword>
<organism evidence="7 8">
    <name type="scientific">Acaromyces ingoldii</name>
    <dbReference type="NCBI Taxonomy" id="215250"/>
    <lineage>
        <taxon>Eukaryota</taxon>
        <taxon>Fungi</taxon>
        <taxon>Dikarya</taxon>
        <taxon>Basidiomycota</taxon>
        <taxon>Ustilaginomycotina</taxon>
        <taxon>Exobasidiomycetes</taxon>
        <taxon>Exobasidiales</taxon>
        <taxon>Cryptobasidiaceae</taxon>
        <taxon>Acaromyces</taxon>
    </lineage>
</organism>
<dbReference type="InterPro" id="IPR017453">
    <property type="entry name" value="GCV_H_sub"/>
</dbReference>
<dbReference type="GeneID" id="37040669"/>
<dbReference type="GO" id="GO:0005739">
    <property type="term" value="C:mitochondrion"/>
    <property type="evidence" value="ECO:0007669"/>
    <property type="project" value="UniProtKB-SubCell"/>
</dbReference>
<comment type="subunit">
    <text evidence="5">The glycine cleavage system is composed of four proteins: P, T, L and H.</text>
</comment>
<feature type="domain" description="Lipoyl-binding" evidence="6">
    <location>
        <begin position="18"/>
        <end position="100"/>
    </location>
</feature>
<dbReference type="Pfam" id="PF01597">
    <property type="entry name" value="GCV_H"/>
    <property type="match status" value="1"/>
</dbReference>
<sequence length="123" mass="13412">MRFTAEHEWVKFDDASNIGTMGITDYAQKSLGDVVYVELPSEGSEVKQGEQIGAVESVKAASDIYSPVTGVIKEVNSKLSDEPGLLNKSPEDNGWLCKIQLSKPAEFEVLLDGEAYKKLSEDA</sequence>
<dbReference type="RefSeq" id="XP_025379015.1">
    <property type="nucleotide sequence ID" value="XM_025518753.1"/>
</dbReference>
<dbReference type="GO" id="GO:0009249">
    <property type="term" value="P:protein lipoylation"/>
    <property type="evidence" value="ECO:0007669"/>
    <property type="project" value="TreeGrafter"/>
</dbReference>
<proteinExistence type="inferred from homology"/>
<dbReference type="STRING" id="215250.A0A316YR10"/>
<dbReference type="SUPFAM" id="SSF51230">
    <property type="entry name" value="Single hybrid motif"/>
    <property type="match status" value="1"/>
</dbReference>
<dbReference type="NCBIfam" id="NF002270">
    <property type="entry name" value="PRK01202.1"/>
    <property type="match status" value="1"/>
</dbReference>
<comment type="function">
    <text evidence="5">The H protein shuttles the methylamine group of glycine from the P protein to the T protein.</text>
</comment>
<evidence type="ECO:0000256" key="2">
    <source>
        <dbReference type="ARBA" id="ARBA00022823"/>
    </source>
</evidence>
<dbReference type="GO" id="GO:0019464">
    <property type="term" value="P:glycine decarboxylation via glycine cleavage system"/>
    <property type="evidence" value="ECO:0007669"/>
    <property type="project" value="UniProtKB-UniRule"/>
</dbReference>
<keyword evidence="5" id="KW-0496">Mitochondrion</keyword>
<dbReference type="InterPro" id="IPR011053">
    <property type="entry name" value="Single_hybrid_motif"/>
</dbReference>
<dbReference type="InterPro" id="IPR002930">
    <property type="entry name" value="GCV_H"/>
</dbReference>
<dbReference type="EMBL" id="KZ819635">
    <property type="protein sequence ID" value="PWN91817.1"/>
    <property type="molecule type" value="Genomic_DNA"/>
</dbReference>
<dbReference type="GO" id="GO:0005960">
    <property type="term" value="C:glycine cleavage complex"/>
    <property type="evidence" value="ECO:0007669"/>
    <property type="project" value="UniProtKB-UniRule"/>
</dbReference>
<keyword evidence="3 5" id="KW-0809">Transit peptide</keyword>
<dbReference type="PANTHER" id="PTHR11715:SF3">
    <property type="entry name" value="GLYCINE CLEAVAGE SYSTEM H PROTEIN-RELATED"/>
    <property type="match status" value="1"/>
</dbReference>
<gene>
    <name evidence="7" type="ORF">FA10DRAFT_228561</name>
</gene>
<evidence type="ECO:0000313" key="7">
    <source>
        <dbReference type="EMBL" id="PWN91817.1"/>
    </source>
</evidence>
<dbReference type="InterPro" id="IPR003016">
    <property type="entry name" value="2-oxoA_DH_lipoyl-BS"/>
</dbReference>
<evidence type="ECO:0000256" key="1">
    <source>
        <dbReference type="ARBA" id="ARBA00009249"/>
    </source>
</evidence>
<comment type="subcellular location">
    <subcellularLocation>
        <location evidence="5">Mitochondrion</location>
    </subcellularLocation>
</comment>
<dbReference type="PROSITE" id="PS50968">
    <property type="entry name" value="BIOTINYL_LIPOYL"/>
    <property type="match status" value="1"/>
</dbReference>
<evidence type="ECO:0000256" key="4">
    <source>
        <dbReference type="PIRSR" id="PIRSR617453-50"/>
    </source>
</evidence>
<comment type="similarity">
    <text evidence="1 5">Belongs to the GcvH family.</text>
</comment>
<protein>
    <recommendedName>
        <fullName evidence="5">Glycine cleavage system H protein</fullName>
    </recommendedName>
</protein>
<evidence type="ECO:0000256" key="3">
    <source>
        <dbReference type="ARBA" id="ARBA00022946"/>
    </source>
</evidence>
<dbReference type="OrthoDB" id="10264154at2759"/>
<evidence type="ECO:0000259" key="6">
    <source>
        <dbReference type="PROSITE" id="PS50968"/>
    </source>
</evidence>
<evidence type="ECO:0000313" key="8">
    <source>
        <dbReference type="Proteomes" id="UP000245768"/>
    </source>
</evidence>
<keyword evidence="2 4" id="KW-0450">Lipoyl</keyword>